<dbReference type="GO" id="GO:0044423">
    <property type="term" value="C:virion component"/>
    <property type="evidence" value="ECO:0007669"/>
    <property type="project" value="UniProtKB-KW"/>
</dbReference>
<keyword evidence="5" id="KW-0231">Viral genome packaging</keyword>
<evidence type="ECO:0000256" key="6">
    <source>
        <dbReference type="ARBA" id="ARBA00023296"/>
    </source>
</evidence>
<comment type="subcellular location">
    <subcellularLocation>
        <location evidence="1">Virion</location>
    </subcellularLocation>
</comment>
<name>A0A0F8VZW5_9ZZZZ</name>
<keyword evidence="6" id="KW-1160">Virus entry into host cell</keyword>
<feature type="non-terminal residue" evidence="7">
    <location>
        <position position="99"/>
    </location>
</feature>
<dbReference type="AlphaFoldDB" id="A0A0F8VZW5"/>
<accession>A0A0F8VZW5</accession>
<gene>
    <name evidence="7" type="ORF">LCGC14_3130440</name>
</gene>
<evidence type="ECO:0000313" key="7">
    <source>
        <dbReference type="EMBL" id="KKK49893.1"/>
    </source>
</evidence>
<proteinExistence type="predicted"/>
<evidence type="ECO:0000256" key="1">
    <source>
        <dbReference type="ARBA" id="ARBA00004328"/>
    </source>
</evidence>
<dbReference type="GO" id="GO:0046718">
    <property type="term" value="P:symbiont entry into host cell"/>
    <property type="evidence" value="ECO:0007669"/>
    <property type="project" value="UniProtKB-KW"/>
</dbReference>
<dbReference type="Pfam" id="PF12236">
    <property type="entry name" value="Head-tail_con"/>
    <property type="match status" value="1"/>
</dbReference>
<dbReference type="InterPro" id="IPR020991">
    <property type="entry name" value="Connector_podovirus"/>
</dbReference>
<protein>
    <submittedName>
        <fullName evidence="7">Uncharacterized protein</fullName>
    </submittedName>
</protein>
<reference evidence="7" key="1">
    <citation type="journal article" date="2015" name="Nature">
        <title>Complex archaea that bridge the gap between prokaryotes and eukaryotes.</title>
        <authorList>
            <person name="Spang A."/>
            <person name="Saw J.H."/>
            <person name="Jorgensen S.L."/>
            <person name="Zaremba-Niedzwiedzka K."/>
            <person name="Martijn J."/>
            <person name="Lind A.E."/>
            <person name="van Eijk R."/>
            <person name="Schleper C."/>
            <person name="Guy L."/>
            <person name="Ettema T.J."/>
        </authorList>
    </citation>
    <scope>NUCLEOTIDE SEQUENCE</scope>
</reference>
<evidence type="ECO:0000256" key="4">
    <source>
        <dbReference type="ARBA" id="ARBA00022844"/>
    </source>
</evidence>
<dbReference type="EMBL" id="LAZR01068303">
    <property type="protein sequence ID" value="KKK49893.1"/>
    <property type="molecule type" value="Genomic_DNA"/>
</dbReference>
<sequence length="99" mass="10930">MATAKQRWVKLNSLRNGVLDRARQAAQLTIPSILPDEGQDENAELPQPYQSLGARGVNNLASKLLLALLPPSQTFFRFSIDAEVKEQLKDKASADDALR</sequence>
<comment type="caution">
    <text evidence="7">The sequence shown here is derived from an EMBL/GenBank/DDBJ whole genome shotgun (WGS) entry which is preliminary data.</text>
</comment>
<evidence type="ECO:0000256" key="2">
    <source>
        <dbReference type="ARBA" id="ARBA00022595"/>
    </source>
</evidence>
<evidence type="ECO:0000256" key="5">
    <source>
        <dbReference type="ARBA" id="ARBA00023219"/>
    </source>
</evidence>
<keyword evidence="4" id="KW-0946">Virion</keyword>
<evidence type="ECO:0000256" key="3">
    <source>
        <dbReference type="ARBA" id="ARBA00022612"/>
    </source>
</evidence>
<keyword evidence="2" id="KW-1162">Viral penetration into host cytoplasm</keyword>
<keyword evidence="3" id="KW-1188">Viral release from host cell</keyword>
<organism evidence="7">
    <name type="scientific">marine sediment metagenome</name>
    <dbReference type="NCBI Taxonomy" id="412755"/>
    <lineage>
        <taxon>unclassified sequences</taxon>
        <taxon>metagenomes</taxon>
        <taxon>ecological metagenomes</taxon>
    </lineage>
</organism>